<evidence type="ECO:0000313" key="4">
    <source>
        <dbReference type="Proteomes" id="UP000537260"/>
    </source>
</evidence>
<protein>
    <submittedName>
        <fullName evidence="3">NAD(P)-dependent dehydrogenase (Short-subunit alcohol dehydrogenase family)</fullName>
    </submittedName>
</protein>
<comment type="caution">
    <text evidence="3">The sequence shown here is derived from an EMBL/GenBank/DDBJ whole genome shotgun (WGS) entry which is preliminary data.</text>
</comment>
<dbReference type="Pfam" id="PF00106">
    <property type="entry name" value="adh_short"/>
    <property type="match status" value="1"/>
</dbReference>
<dbReference type="Proteomes" id="UP000537260">
    <property type="component" value="Unassembled WGS sequence"/>
</dbReference>
<dbReference type="PRINTS" id="PR00081">
    <property type="entry name" value="GDHRDH"/>
</dbReference>
<dbReference type="InterPro" id="IPR036291">
    <property type="entry name" value="NAD(P)-bd_dom_sf"/>
</dbReference>
<reference evidence="3 4" key="1">
    <citation type="submission" date="2020-07" db="EMBL/GenBank/DDBJ databases">
        <title>Sequencing the genomes of 1000 actinobacteria strains.</title>
        <authorList>
            <person name="Klenk H.-P."/>
        </authorList>
    </citation>
    <scope>NUCLEOTIDE SEQUENCE [LARGE SCALE GENOMIC DNA]</scope>
    <source>
        <strain evidence="3 4">LI1</strain>
    </source>
</reference>
<dbReference type="InterPro" id="IPR002347">
    <property type="entry name" value="SDR_fam"/>
</dbReference>
<accession>A0A7Z0EGM7</accession>
<dbReference type="GO" id="GO:0016491">
    <property type="term" value="F:oxidoreductase activity"/>
    <property type="evidence" value="ECO:0007669"/>
    <property type="project" value="UniProtKB-KW"/>
</dbReference>
<proteinExistence type="inferred from homology"/>
<dbReference type="Gene3D" id="3.40.50.720">
    <property type="entry name" value="NAD(P)-binding Rossmann-like Domain"/>
    <property type="match status" value="1"/>
</dbReference>
<dbReference type="PROSITE" id="PS00061">
    <property type="entry name" value="ADH_SHORT"/>
    <property type="match status" value="1"/>
</dbReference>
<comment type="similarity">
    <text evidence="1">Belongs to the short-chain dehydrogenases/reductases (SDR) family.</text>
</comment>
<dbReference type="SUPFAM" id="SSF51735">
    <property type="entry name" value="NAD(P)-binding Rossmann-fold domains"/>
    <property type="match status" value="1"/>
</dbReference>
<dbReference type="AlphaFoldDB" id="A0A7Z0EGM7"/>
<keyword evidence="2" id="KW-0560">Oxidoreductase</keyword>
<dbReference type="PANTHER" id="PTHR43477">
    <property type="entry name" value="DIHYDROANTICAPSIN 7-DEHYDROGENASE"/>
    <property type="match status" value="1"/>
</dbReference>
<keyword evidence="4" id="KW-1185">Reference proteome</keyword>
<evidence type="ECO:0000256" key="1">
    <source>
        <dbReference type="ARBA" id="ARBA00006484"/>
    </source>
</evidence>
<gene>
    <name evidence="3" type="ORF">HNR05_003001</name>
</gene>
<dbReference type="InterPro" id="IPR051122">
    <property type="entry name" value="SDR_DHRS6-like"/>
</dbReference>
<evidence type="ECO:0000256" key="2">
    <source>
        <dbReference type="ARBA" id="ARBA00023002"/>
    </source>
</evidence>
<name>A0A7Z0EGM7_9MICO</name>
<evidence type="ECO:0000313" key="3">
    <source>
        <dbReference type="EMBL" id="NYJ21210.1"/>
    </source>
</evidence>
<organism evidence="3 4">
    <name type="scientific">Glaciibacter psychrotolerans</name>
    <dbReference type="NCBI Taxonomy" id="670054"/>
    <lineage>
        <taxon>Bacteria</taxon>
        <taxon>Bacillati</taxon>
        <taxon>Actinomycetota</taxon>
        <taxon>Actinomycetes</taxon>
        <taxon>Micrococcales</taxon>
        <taxon>Microbacteriaceae</taxon>
        <taxon>Glaciibacter</taxon>
    </lineage>
</organism>
<sequence length="258" mass="25595">MTDISSSAEADPADVGRAVAGHTVLIAGATSAAGIAVASALTAAGAHVIAVGSNAARLDALTAQVPDAITRVCDLSSWPAVTALAASLRAETGHHGTSRDGAALGFGPIDGLIHLVGGWRGGGGLAGQSDDDWDFLHRNVVTTLRNTTRAFNADLLASPAGRLAIVSATAVDKPAPGGANYASAKAAAETWTRAVGQGFAKAAATAATDSTAPPSSAAAVIFVVRSLEGLETELAENVVGLWDADAASVNNTRVRLGA</sequence>
<dbReference type="PANTHER" id="PTHR43477:SF1">
    <property type="entry name" value="DIHYDROANTICAPSIN 7-DEHYDROGENASE"/>
    <property type="match status" value="1"/>
</dbReference>
<dbReference type="InterPro" id="IPR020904">
    <property type="entry name" value="Sc_DH/Rdtase_CS"/>
</dbReference>
<dbReference type="EMBL" id="JACCFM010000001">
    <property type="protein sequence ID" value="NYJ21210.1"/>
    <property type="molecule type" value="Genomic_DNA"/>
</dbReference>